<evidence type="ECO:0000313" key="3">
    <source>
        <dbReference type="EMBL" id="KCZ53163.1"/>
    </source>
</evidence>
<dbReference type="STRING" id="1280946.HY29_17730"/>
<feature type="compositionally biased region" description="Polar residues" evidence="1">
    <location>
        <begin position="37"/>
        <end position="47"/>
    </location>
</feature>
<comment type="caution">
    <text evidence="3">The sequence shown here is derived from an EMBL/GenBank/DDBJ whole genome shotgun (WGS) entry which is preliminary data.</text>
</comment>
<feature type="region of interest" description="Disordered" evidence="1">
    <location>
        <begin position="27"/>
        <end position="50"/>
    </location>
</feature>
<keyword evidence="2" id="KW-0732">Signal</keyword>
<dbReference type="AlphaFoldDB" id="A0A062U617"/>
<evidence type="ECO:0000313" key="4">
    <source>
        <dbReference type="Proteomes" id="UP000027037"/>
    </source>
</evidence>
<dbReference type="Proteomes" id="UP000027037">
    <property type="component" value="Unassembled WGS sequence"/>
</dbReference>
<dbReference type="EMBL" id="AWFF01000060">
    <property type="protein sequence ID" value="KCZ53163.1"/>
    <property type="molecule type" value="Genomic_DNA"/>
</dbReference>
<proteinExistence type="predicted"/>
<dbReference type="OrthoDB" id="8457162at2"/>
<sequence length="142" mass="15483">MRIHRSLAAALLVAFSLIDPILAPAAEAAPQNENSQSTDTDARTASTKKVPKGTVFAKDYPDAWPWPAYESGRLRCYNRTFKNVRRPIVLIKLGGTTYGLNGTAIGAAGYRDSRELMGRDQFGAYAGNSALFIQMALELCNK</sequence>
<feature type="chain" id="PRO_5001614355" evidence="2">
    <location>
        <begin position="26"/>
        <end position="142"/>
    </location>
</feature>
<keyword evidence="4" id="KW-1185">Reference proteome</keyword>
<feature type="signal peptide" evidence="2">
    <location>
        <begin position="1"/>
        <end position="25"/>
    </location>
</feature>
<protein>
    <submittedName>
        <fullName evidence="3">Uncharacterized protein</fullName>
    </submittedName>
</protein>
<feature type="compositionally biased region" description="Low complexity" evidence="1">
    <location>
        <begin position="27"/>
        <end position="36"/>
    </location>
</feature>
<name>A0A062U617_9PROT</name>
<dbReference type="PATRIC" id="fig|1280946.3.peg.2827"/>
<dbReference type="eggNOG" id="ENOG502ZQR1">
    <property type="taxonomic scope" value="Bacteria"/>
</dbReference>
<evidence type="ECO:0000256" key="1">
    <source>
        <dbReference type="SAM" id="MobiDB-lite"/>
    </source>
</evidence>
<organism evidence="3 4">
    <name type="scientific">Hyphomonas beringensis</name>
    <dbReference type="NCBI Taxonomy" id="1280946"/>
    <lineage>
        <taxon>Bacteria</taxon>
        <taxon>Pseudomonadati</taxon>
        <taxon>Pseudomonadota</taxon>
        <taxon>Alphaproteobacteria</taxon>
        <taxon>Hyphomonadales</taxon>
        <taxon>Hyphomonadaceae</taxon>
        <taxon>Hyphomonas</taxon>
    </lineage>
</organism>
<accession>A0A062U617</accession>
<dbReference type="RefSeq" id="WP_034798049.1">
    <property type="nucleotide sequence ID" value="NZ_AWFF01000060.1"/>
</dbReference>
<evidence type="ECO:0000256" key="2">
    <source>
        <dbReference type="SAM" id="SignalP"/>
    </source>
</evidence>
<reference evidence="3 4" key="1">
    <citation type="journal article" date="2014" name="Antonie Van Leeuwenhoek">
        <title>Hyphomonas beringensis sp. nov. and Hyphomonas chukchiensis sp. nov., isolated from surface seawater of the Bering Sea and Chukchi Sea.</title>
        <authorList>
            <person name="Li C."/>
            <person name="Lai Q."/>
            <person name="Li G."/>
            <person name="Dong C."/>
            <person name="Wang J."/>
            <person name="Liao Y."/>
            <person name="Shao Z."/>
        </authorList>
    </citation>
    <scope>NUCLEOTIDE SEQUENCE [LARGE SCALE GENOMIC DNA]</scope>
    <source>
        <strain evidence="3 4">25B14_1</strain>
    </source>
</reference>
<gene>
    <name evidence="3" type="ORF">HY29_17730</name>
</gene>